<gene>
    <name evidence="1" type="ORF">AWB78_05833</name>
</gene>
<comment type="caution">
    <text evidence="1">The sequence shown here is derived from an EMBL/GenBank/DDBJ whole genome shotgun (WGS) entry which is preliminary data.</text>
</comment>
<sequence length="98" mass="11146">MTDGFVRVPFYVEESGKKTFFLPDCRMSGGYEIGARGKEKERGIESYWTALDKLVAMEQPRFRRRNEQGNFGTVTCQPGDVEEVSRSFIELECAKHGG</sequence>
<name>A0A158DZ34_9BURK</name>
<accession>A0A158DZ34</accession>
<dbReference type="EMBL" id="FCOX02000040">
    <property type="protein sequence ID" value="SAK99824.1"/>
    <property type="molecule type" value="Genomic_DNA"/>
</dbReference>
<proteinExistence type="predicted"/>
<dbReference type="OrthoDB" id="9800901at2"/>
<evidence type="ECO:0000313" key="1">
    <source>
        <dbReference type="EMBL" id="SAK99824.1"/>
    </source>
</evidence>
<protein>
    <submittedName>
        <fullName evidence="1">Uncharacterized protein</fullName>
    </submittedName>
</protein>
<evidence type="ECO:0000313" key="2">
    <source>
        <dbReference type="Proteomes" id="UP000071859"/>
    </source>
</evidence>
<dbReference type="Proteomes" id="UP000071859">
    <property type="component" value="Unassembled WGS sequence"/>
</dbReference>
<keyword evidence="2" id="KW-1185">Reference proteome</keyword>
<reference evidence="1" key="1">
    <citation type="submission" date="2016-01" db="EMBL/GenBank/DDBJ databases">
        <authorList>
            <person name="Peeters C."/>
        </authorList>
    </citation>
    <scope>NUCLEOTIDE SEQUENCE</scope>
    <source>
        <strain evidence="1">LMG 29321</strain>
    </source>
</reference>
<dbReference type="AlphaFoldDB" id="A0A158DZ34"/>
<organism evidence="1 2">
    <name type="scientific">Caballeronia calidae</name>
    <dbReference type="NCBI Taxonomy" id="1777139"/>
    <lineage>
        <taxon>Bacteria</taxon>
        <taxon>Pseudomonadati</taxon>
        <taxon>Pseudomonadota</taxon>
        <taxon>Betaproteobacteria</taxon>
        <taxon>Burkholderiales</taxon>
        <taxon>Burkholderiaceae</taxon>
        <taxon>Caballeronia</taxon>
    </lineage>
</organism>
<dbReference type="RefSeq" id="WP_062609626.1">
    <property type="nucleotide sequence ID" value="NZ_FCOX02000040.1"/>
</dbReference>